<evidence type="ECO:0000259" key="4">
    <source>
        <dbReference type="PROSITE" id="PS50110"/>
    </source>
</evidence>
<evidence type="ECO:0000256" key="2">
    <source>
        <dbReference type="ARBA" id="ARBA00034247"/>
    </source>
</evidence>
<dbReference type="InterPro" id="IPR011006">
    <property type="entry name" value="CheY-like_superfamily"/>
</dbReference>
<comment type="catalytic activity">
    <reaction evidence="2">
        <text>2 GTP = 3',3'-c-di-GMP + 2 diphosphate</text>
        <dbReference type="Rhea" id="RHEA:24898"/>
        <dbReference type="ChEBI" id="CHEBI:33019"/>
        <dbReference type="ChEBI" id="CHEBI:37565"/>
        <dbReference type="ChEBI" id="CHEBI:58805"/>
        <dbReference type="EC" id="2.7.7.65"/>
    </reaction>
</comment>
<sequence length="309" mass="34758">MAELTDNQWHVLIVEDDDINFEVLKAMFNTENIIARSATGNDCISYCESRRPDIILMSISLPDITGLEICKILRSNKATADIIIVFITSNSDDETQLSCWNAGANDFVCKPVNLSTLKKRLEAQVKLFRQTQLFKELSHKDGLTGVFNRRYLDNELPKLLALANRNKIPFCVFMIDIDWFKLYNDCYGHLSGDSCLKKVALEISKHLNRGSDALCRYGGEEFVCLLPGTDTEGALKLANKLVKHIHSQLIEHKLSPLKYLSVSVGVAVTDVCENLNEKAWLTAADEALYQAKHKGRCSFAIKNLERING</sequence>
<dbReference type="Proteomes" id="UP001157186">
    <property type="component" value="Unassembled WGS sequence"/>
</dbReference>
<dbReference type="NCBIfam" id="TIGR00254">
    <property type="entry name" value="GGDEF"/>
    <property type="match status" value="1"/>
</dbReference>
<accession>A0ABQ6GWS9</accession>
<comment type="caution">
    <text evidence="3">Lacks conserved residue(s) required for the propagation of feature annotation.</text>
</comment>
<evidence type="ECO:0000256" key="1">
    <source>
        <dbReference type="ARBA" id="ARBA00012528"/>
    </source>
</evidence>
<proteinExistence type="predicted"/>
<keyword evidence="7" id="KW-1185">Reference proteome</keyword>
<dbReference type="SMART" id="SM00267">
    <property type="entry name" value="GGDEF"/>
    <property type="match status" value="1"/>
</dbReference>
<evidence type="ECO:0000259" key="5">
    <source>
        <dbReference type="PROSITE" id="PS50887"/>
    </source>
</evidence>
<evidence type="ECO:0000256" key="3">
    <source>
        <dbReference type="PROSITE-ProRule" id="PRU00169"/>
    </source>
</evidence>
<evidence type="ECO:0000313" key="6">
    <source>
        <dbReference type="EMBL" id="GLX80385.1"/>
    </source>
</evidence>
<dbReference type="PROSITE" id="PS50110">
    <property type="entry name" value="RESPONSE_REGULATORY"/>
    <property type="match status" value="1"/>
</dbReference>
<evidence type="ECO:0000313" key="7">
    <source>
        <dbReference type="Proteomes" id="UP001157186"/>
    </source>
</evidence>
<dbReference type="SUPFAM" id="SSF52172">
    <property type="entry name" value="CheY-like"/>
    <property type="match status" value="1"/>
</dbReference>
<dbReference type="SUPFAM" id="SSF55073">
    <property type="entry name" value="Nucleotide cyclase"/>
    <property type="match status" value="1"/>
</dbReference>
<dbReference type="CDD" id="cd17546">
    <property type="entry name" value="REC_hyHK_CKI1_RcsC-like"/>
    <property type="match status" value="1"/>
</dbReference>
<organism evidence="6 7">
    <name type="scientific">Thalassotalea insulae</name>
    <dbReference type="NCBI Taxonomy" id="2056778"/>
    <lineage>
        <taxon>Bacteria</taxon>
        <taxon>Pseudomonadati</taxon>
        <taxon>Pseudomonadota</taxon>
        <taxon>Gammaproteobacteria</taxon>
        <taxon>Alteromonadales</taxon>
        <taxon>Colwelliaceae</taxon>
        <taxon>Thalassotalea</taxon>
    </lineage>
</organism>
<feature type="domain" description="GGDEF" evidence="5">
    <location>
        <begin position="168"/>
        <end position="304"/>
    </location>
</feature>
<name>A0ABQ6GWS9_9GAMM</name>
<dbReference type="InterPro" id="IPR050469">
    <property type="entry name" value="Diguanylate_Cyclase"/>
</dbReference>
<dbReference type="EC" id="2.7.7.65" evidence="1"/>
<dbReference type="CDD" id="cd01949">
    <property type="entry name" value="GGDEF"/>
    <property type="match status" value="1"/>
</dbReference>
<dbReference type="InterPro" id="IPR043128">
    <property type="entry name" value="Rev_trsase/Diguanyl_cyclase"/>
</dbReference>
<protein>
    <recommendedName>
        <fullName evidence="1">diguanylate cyclase</fullName>
        <ecNumber evidence="1">2.7.7.65</ecNumber>
    </recommendedName>
</protein>
<dbReference type="PANTHER" id="PTHR45138">
    <property type="entry name" value="REGULATORY COMPONENTS OF SENSORY TRANSDUCTION SYSTEM"/>
    <property type="match status" value="1"/>
</dbReference>
<dbReference type="RefSeq" id="WP_284246372.1">
    <property type="nucleotide sequence ID" value="NZ_BSST01000001.1"/>
</dbReference>
<reference evidence="6 7" key="1">
    <citation type="submission" date="2023-03" db="EMBL/GenBank/DDBJ databases">
        <title>Draft genome sequence of Thalassotalea insulae KCTC 62186T.</title>
        <authorList>
            <person name="Sawabe T."/>
        </authorList>
    </citation>
    <scope>NUCLEOTIDE SEQUENCE [LARGE SCALE GENOMIC DNA]</scope>
    <source>
        <strain evidence="6 7">KCTC 62186</strain>
    </source>
</reference>
<dbReference type="InterPro" id="IPR001789">
    <property type="entry name" value="Sig_transdc_resp-reg_receiver"/>
</dbReference>
<dbReference type="Pfam" id="PF00990">
    <property type="entry name" value="GGDEF"/>
    <property type="match status" value="1"/>
</dbReference>
<dbReference type="PROSITE" id="PS50887">
    <property type="entry name" value="GGDEF"/>
    <property type="match status" value="1"/>
</dbReference>
<dbReference type="InterPro" id="IPR000160">
    <property type="entry name" value="GGDEF_dom"/>
</dbReference>
<dbReference type="SMART" id="SM00448">
    <property type="entry name" value="REC"/>
    <property type="match status" value="1"/>
</dbReference>
<dbReference type="EMBL" id="BSST01000001">
    <property type="protein sequence ID" value="GLX80385.1"/>
    <property type="molecule type" value="Genomic_DNA"/>
</dbReference>
<dbReference type="PANTHER" id="PTHR45138:SF9">
    <property type="entry name" value="DIGUANYLATE CYCLASE DGCM-RELATED"/>
    <property type="match status" value="1"/>
</dbReference>
<dbReference type="InterPro" id="IPR029787">
    <property type="entry name" value="Nucleotide_cyclase"/>
</dbReference>
<dbReference type="Gene3D" id="3.30.70.270">
    <property type="match status" value="1"/>
</dbReference>
<comment type="caution">
    <text evidence="6">The sequence shown here is derived from an EMBL/GenBank/DDBJ whole genome shotgun (WGS) entry which is preliminary data.</text>
</comment>
<dbReference type="Gene3D" id="3.40.50.2300">
    <property type="match status" value="1"/>
</dbReference>
<feature type="domain" description="Response regulatory" evidence="4">
    <location>
        <begin position="10"/>
        <end position="125"/>
    </location>
</feature>
<dbReference type="Pfam" id="PF00072">
    <property type="entry name" value="Response_reg"/>
    <property type="match status" value="1"/>
</dbReference>
<gene>
    <name evidence="6" type="ORF">tinsulaeT_37250</name>
</gene>